<dbReference type="PROSITE" id="PS00498">
    <property type="entry name" value="TYROSINASE_2"/>
    <property type="match status" value="1"/>
</dbReference>
<keyword evidence="9 21" id="KW-1133">Transmembrane helix</keyword>
<evidence type="ECO:0000256" key="1">
    <source>
        <dbReference type="ARBA" id="ARBA00001947"/>
    </source>
</evidence>
<dbReference type="GO" id="GO:0032438">
    <property type="term" value="P:melanosome organization"/>
    <property type="evidence" value="ECO:0007669"/>
    <property type="project" value="TreeGrafter"/>
</dbReference>
<dbReference type="CTD" id="7306"/>
<evidence type="ECO:0000259" key="24">
    <source>
        <dbReference type="PROSITE" id="PS00498"/>
    </source>
</evidence>
<dbReference type="SUPFAM" id="SSF48056">
    <property type="entry name" value="Di-copper centre-containing domain"/>
    <property type="match status" value="1"/>
</dbReference>
<dbReference type="GO" id="GO:0004497">
    <property type="term" value="F:monooxygenase activity"/>
    <property type="evidence" value="ECO:0007669"/>
    <property type="project" value="UniProtKB-KW"/>
</dbReference>
<keyword evidence="12" id="KW-0503">Monooxygenase</keyword>
<dbReference type="PANTHER" id="PTHR11474">
    <property type="entry name" value="TYROSINASE FAMILY MEMBER"/>
    <property type="match status" value="1"/>
</dbReference>
<comment type="cofactor">
    <cofactor evidence="1">
        <name>Zn(2+)</name>
        <dbReference type="ChEBI" id="CHEBI:29105"/>
    </cofactor>
</comment>
<keyword evidence="8" id="KW-0862">Zinc</keyword>
<evidence type="ECO:0000313" key="25">
    <source>
        <dbReference type="Proteomes" id="UP000694851"/>
    </source>
</evidence>
<evidence type="ECO:0000256" key="17">
    <source>
        <dbReference type="ARBA" id="ARBA00037907"/>
    </source>
</evidence>
<gene>
    <name evidence="26" type="primary">TYRP1</name>
</gene>
<feature type="chain" id="PRO_5034480207" description="5,6-dihydroxyindole-2-carboxylic acid oxidase" evidence="22">
    <location>
        <begin position="24"/>
        <end position="432"/>
    </location>
</feature>
<comment type="pathway">
    <text evidence="17">Pigment biosynthesis; melanin biosynthesis.</text>
</comment>
<evidence type="ECO:0000259" key="23">
    <source>
        <dbReference type="PROSITE" id="PS00497"/>
    </source>
</evidence>
<evidence type="ECO:0000256" key="2">
    <source>
        <dbReference type="ARBA" id="ARBA00001973"/>
    </source>
</evidence>
<evidence type="ECO:0000256" key="15">
    <source>
        <dbReference type="ARBA" id="ARBA00023157"/>
    </source>
</evidence>
<evidence type="ECO:0000256" key="20">
    <source>
        <dbReference type="ARBA" id="ARBA00047408"/>
    </source>
</evidence>
<reference evidence="26" key="1">
    <citation type="submission" date="2025-08" db="UniProtKB">
        <authorList>
            <consortium name="RefSeq"/>
        </authorList>
    </citation>
    <scope>IDENTIFICATION</scope>
    <source>
        <tissue evidence="26">Muscle</tissue>
    </source>
</reference>
<dbReference type="GO" id="GO:0046872">
    <property type="term" value="F:metal ion binding"/>
    <property type="evidence" value="ECO:0007669"/>
    <property type="project" value="UniProtKB-KW"/>
</dbReference>
<dbReference type="Pfam" id="PF00264">
    <property type="entry name" value="Tyrosinase"/>
    <property type="match status" value="2"/>
</dbReference>
<evidence type="ECO:0000256" key="11">
    <source>
        <dbReference type="ARBA" id="ARBA00023008"/>
    </source>
</evidence>
<dbReference type="GO" id="GO:0033162">
    <property type="term" value="C:melanosome membrane"/>
    <property type="evidence" value="ECO:0007669"/>
    <property type="project" value="UniProtKB-SubCell"/>
</dbReference>
<evidence type="ECO:0000256" key="22">
    <source>
        <dbReference type="SAM" id="SignalP"/>
    </source>
</evidence>
<dbReference type="InterPro" id="IPR008922">
    <property type="entry name" value="Di-copper_centre_dom_sf"/>
</dbReference>
<dbReference type="RefSeq" id="XP_019482714.1">
    <property type="nucleotide sequence ID" value="XM_019627169.1"/>
</dbReference>
<organism evidence="25 26">
    <name type="scientific">Hipposideros armiger</name>
    <name type="common">Great Himalayan leaf-nosed bat</name>
    <dbReference type="NCBI Taxonomy" id="186990"/>
    <lineage>
        <taxon>Eukaryota</taxon>
        <taxon>Metazoa</taxon>
        <taxon>Chordata</taxon>
        <taxon>Craniata</taxon>
        <taxon>Vertebrata</taxon>
        <taxon>Euteleostomi</taxon>
        <taxon>Mammalia</taxon>
        <taxon>Eutheria</taxon>
        <taxon>Laurasiatheria</taxon>
        <taxon>Chiroptera</taxon>
        <taxon>Yinpterochiroptera</taxon>
        <taxon>Rhinolophoidea</taxon>
        <taxon>Hipposideridae</taxon>
        <taxon>Hipposideros</taxon>
    </lineage>
</organism>
<keyword evidence="6" id="KW-0479">Metal-binding</keyword>
<evidence type="ECO:0000256" key="16">
    <source>
        <dbReference type="ARBA" id="ARBA00023180"/>
    </source>
</evidence>
<keyword evidence="16" id="KW-0325">Glycoprotein</keyword>
<evidence type="ECO:0000256" key="19">
    <source>
        <dbReference type="ARBA" id="ARBA00041445"/>
    </source>
</evidence>
<evidence type="ECO:0000256" key="12">
    <source>
        <dbReference type="ARBA" id="ARBA00023033"/>
    </source>
</evidence>
<comment type="subcellular location">
    <subcellularLocation>
        <location evidence="3">Melanosome membrane</location>
        <topology evidence="3">Single-pass type I membrane protein</topology>
    </subcellularLocation>
</comment>
<dbReference type="Proteomes" id="UP000694851">
    <property type="component" value="Unplaced"/>
</dbReference>
<keyword evidence="15" id="KW-1015">Disulfide bond</keyword>
<evidence type="ECO:0000256" key="10">
    <source>
        <dbReference type="ARBA" id="ARBA00023002"/>
    </source>
</evidence>
<evidence type="ECO:0000256" key="6">
    <source>
        <dbReference type="ARBA" id="ARBA00022723"/>
    </source>
</evidence>
<dbReference type="Gene3D" id="1.10.1280.10">
    <property type="entry name" value="Di-copper center containing domain from catechol oxidase"/>
    <property type="match status" value="2"/>
</dbReference>
<dbReference type="PROSITE" id="PS00497">
    <property type="entry name" value="TYROSINASE_1"/>
    <property type="match status" value="1"/>
</dbReference>
<dbReference type="InterPro" id="IPR050316">
    <property type="entry name" value="Tyrosinase/Hemocyanin"/>
</dbReference>
<accession>A0A8B7Q1T6</accession>
<dbReference type="PANTHER" id="PTHR11474:SF3">
    <property type="entry name" value="5,6-DIHYDROXYINDOLE-2-CARBOXYLIC ACID OXIDASE"/>
    <property type="match status" value="1"/>
</dbReference>
<evidence type="ECO:0000256" key="21">
    <source>
        <dbReference type="SAM" id="Phobius"/>
    </source>
</evidence>
<evidence type="ECO:0000256" key="3">
    <source>
        <dbReference type="ARBA" id="ARBA00004573"/>
    </source>
</evidence>
<evidence type="ECO:0000256" key="5">
    <source>
        <dbReference type="ARBA" id="ARBA00022692"/>
    </source>
</evidence>
<evidence type="ECO:0000313" key="26">
    <source>
        <dbReference type="RefSeq" id="XP_019482714.1"/>
    </source>
</evidence>
<dbReference type="KEGG" id="hai:109373396"/>
<dbReference type="GO" id="GO:0030318">
    <property type="term" value="P:melanocyte differentiation"/>
    <property type="evidence" value="ECO:0007669"/>
    <property type="project" value="TreeGrafter"/>
</dbReference>
<keyword evidence="10" id="KW-0560">Oxidoreductase</keyword>
<dbReference type="OrthoDB" id="6132182at2759"/>
<keyword evidence="25" id="KW-1185">Reference proteome</keyword>
<evidence type="ECO:0000256" key="7">
    <source>
        <dbReference type="ARBA" id="ARBA00022729"/>
    </source>
</evidence>
<evidence type="ECO:0000256" key="13">
    <source>
        <dbReference type="ARBA" id="ARBA00023101"/>
    </source>
</evidence>
<keyword evidence="13" id="KW-0470">Melanin biosynthesis</keyword>
<sequence length="432" mass="49289">MKAHRPLSLGYFLALLCSQPAWAQFPRECTTTEALRNGVCCPDLLPISGPGTDLCGASSGRGRCEAVTADSRPHSRQYPHDGRDDREGWPTRFFNRTCRCNGNFSGHNCGTCRPGWRGAACDERVLTVRRNLLDLSAEERNYFVQALDMAKRTTHPQFVIATRRSEEILGPDGNTPQFENISIYNYFVWIHYYSVKKTFLGAGQESFGEVDFSHEGPAFLTWHRYHLLQLERDMQVCRKHFNVQILYRHCALFVNRYSDPTGRYDPAVRSLHNLAHLFLNGTGGQTHLSPNDPIFILLHTFTDAVFDEWLRRYNADISTFPLENAPIGHNRQYNMVPFWPPITNTEMFVTAPDNLGYTYEVQWSSRNFSISEIITIAVVAALLLVAVIFVGASCLIRARNKLDEANQPLLGDQYEHYTEEYETLKNSNQSMV</sequence>
<feature type="domain" description="Tyrosinase copper-binding" evidence="24">
    <location>
        <begin position="292"/>
        <end position="303"/>
    </location>
</feature>
<evidence type="ECO:0000256" key="8">
    <source>
        <dbReference type="ARBA" id="ARBA00022833"/>
    </source>
</evidence>
<feature type="transmembrane region" description="Helical" evidence="21">
    <location>
        <begin position="373"/>
        <end position="396"/>
    </location>
</feature>
<dbReference type="InterPro" id="IPR002227">
    <property type="entry name" value="Tyrosinase_Cu-bd"/>
</dbReference>
<dbReference type="GO" id="GO:0042438">
    <property type="term" value="P:melanin biosynthetic process"/>
    <property type="evidence" value="ECO:0007669"/>
    <property type="project" value="UniProtKB-KW"/>
</dbReference>
<evidence type="ECO:0000256" key="18">
    <source>
        <dbReference type="ARBA" id="ARBA00040647"/>
    </source>
</evidence>
<keyword evidence="5 21" id="KW-0812">Transmembrane</keyword>
<dbReference type="AlphaFoldDB" id="A0A8B7Q1T6"/>
<name>A0A8B7Q1T6_HIPAR</name>
<protein>
    <recommendedName>
        <fullName evidence="18">5,6-dihydroxyindole-2-carboxylic acid oxidase</fullName>
    </recommendedName>
    <alternativeName>
        <fullName evidence="19">Tyrosinase-related protein 1</fullName>
    </alternativeName>
</protein>
<keyword evidence="7 22" id="KW-0732">Signal</keyword>
<evidence type="ECO:0000256" key="9">
    <source>
        <dbReference type="ARBA" id="ARBA00022989"/>
    </source>
</evidence>
<evidence type="ECO:0000256" key="4">
    <source>
        <dbReference type="ARBA" id="ARBA00009928"/>
    </source>
</evidence>
<proteinExistence type="inferred from homology"/>
<feature type="domain" description="Tyrosinase copper-binding" evidence="23">
    <location>
        <begin position="214"/>
        <end position="231"/>
    </location>
</feature>
<comment type="cofactor">
    <cofactor evidence="2">
        <name>Cu(2+)</name>
        <dbReference type="ChEBI" id="CHEBI:29036"/>
    </cofactor>
</comment>
<keyword evidence="14 21" id="KW-0472">Membrane</keyword>
<comment type="similarity">
    <text evidence="4">Belongs to the tyrosinase family.</text>
</comment>
<evidence type="ECO:0000256" key="14">
    <source>
        <dbReference type="ARBA" id="ARBA00023136"/>
    </source>
</evidence>
<feature type="signal peptide" evidence="22">
    <location>
        <begin position="1"/>
        <end position="23"/>
    </location>
</feature>
<keyword evidence="11" id="KW-0186">Copper</keyword>
<dbReference type="GeneID" id="109373396"/>
<comment type="catalytic activity">
    <reaction evidence="20">
        <text>2 5,6-dihydroxyindole-2-carboxylate + O2 = 2 indole-5,6-quinone-2-carboxylate + 2 H2O</text>
        <dbReference type="Rhea" id="RHEA:68388"/>
        <dbReference type="ChEBI" id="CHEBI:15377"/>
        <dbReference type="ChEBI" id="CHEBI:15379"/>
        <dbReference type="ChEBI" id="CHEBI:16875"/>
        <dbReference type="ChEBI" id="CHEBI:177869"/>
    </reaction>
    <physiologicalReaction direction="left-to-right" evidence="20">
        <dbReference type="Rhea" id="RHEA:68389"/>
    </physiologicalReaction>
</comment>